<sequence>MVCKQERCHSNMRMENLSGNITKIIRYVAPILQKQWPECLVLSLKTIIDAYDFNPYKKMVELLIIDSVIPDYSRNRPHAGKLLDINILAMTTGQERTLSEFKTIIERAGLKFNRLIETETETEISSIIECGRY</sequence>
<proteinExistence type="predicted"/>
<feature type="domain" description="O-methyltransferase C-terminal" evidence="1">
    <location>
        <begin position="61"/>
        <end position="110"/>
    </location>
</feature>
<comment type="caution">
    <text evidence="2">The sequence shown here is derived from an EMBL/GenBank/DDBJ whole genome shotgun (WGS) entry which is preliminary data.</text>
</comment>
<dbReference type="InterPro" id="IPR029063">
    <property type="entry name" value="SAM-dependent_MTases_sf"/>
</dbReference>
<name>A0A363NXU2_9SPHI</name>
<gene>
    <name evidence="2" type="ORF">DCO56_01115</name>
</gene>
<dbReference type="Proteomes" id="UP000250831">
    <property type="component" value="Unassembled WGS sequence"/>
</dbReference>
<protein>
    <recommendedName>
        <fullName evidence="1">O-methyltransferase C-terminal domain-containing protein</fullName>
    </recommendedName>
</protein>
<dbReference type="InterPro" id="IPR001077">
    <property type="entry name" value="COMT_C"/>
</dbReference>
<dbReference type="EMBL" id="QCXX01000001">
    <property type="protein sequence ID" value="PUV25615.1"/>
    <property type="molecule type" value="Genomic_DNA"/>
</dbReference>
<evidence type="ECO:0000313" key="3">
    <source>
        <dbReference type="Proteomes" id="UP000250831"/>
    </source>
</evidence>
<accession>A0A363NXU2</accession>
<dbReference type="Gene3D" id="3.40.50.150">
    <property type="entry name" value="Vaccinia Virus protein VP39"/>
    <property type="match status" value="1"/>
</dbReference>
<dbReference type="AlphaFoldDB" id="A0A363NXU2"/>
<organism evidence="2 3">
    <name type="scientific">Sphingobacterium athyrii</name>
    <dbReference type="NCBI Taxonomy" id="2152717"/>
    <lineage>
        <taxon>Bacteria</taxon>
        <taxon>Pseudomonadati</taxon>
        <taxon>Bacteroidota</taxon>
        <taxon>Sphingobacteriia</taxon>
        <taxon>Sphingobacteriales</taxon>
        <taxon>Sphingobacteriaceae</taxon>
        <taxon>Sphingobacterium</taxon>
    </lineage>
</organism>
<dbReference type="OrthoDB" id="9766840at2"/>
<reference evidence="2 3" key="1">
    <citation type="submission" date="2018-04" db="EMBL/GenBank/DDBJ databases">
        <title>Sphingobacterium sp. M46 Genome.</title>
        <authorList>
            <person name="Cheng J."/>
            <person name="Li Y."/>
        </authorList>
    </citation>
    <scope>NUCLEOTIDE SEQUENCE [LARGE SCALE GENOMIC DNA]</scope>
    <source>
        <strain evidence="2 3">M46</strain>
    </source>
</reference>
<keyword evidence="3" id="KW-1185">Reference proteome</keyword>
<evidence type="ECO:0000259" key="1">
    <source>
        <dbReference type="Pfam" id="PF00891"/>
    </source>
</evidence>
<dbReference type="GO" id="GO:0008171">
    <property type="term" value="F:O-methyltransferase activity"/>
    <property type="evidence" value="ECO:0007669"/>
    <property type="project" value="InterPro"/>
</dbReference>
<evidence type="ECO:0000313" key="2">
    <source>
        <dbReference type="EMBL" id="PUV25615.1"/>
    </source>
</evidence>
<dbReference type="Pfam" id="PF00891">
    <property type="entry name" value="Methyltransf_2"/>
    <property type="match status" value="1"/>
</dbReference>